<dbReference type="Pfam" id="PF17771">
    <property type="entry name" value="ADAMTS_CR_2"/>
    <property type="match status" value="1"/>
</dbReference>
<evidence type="ECO:0000256" key="15">
    <source>
        <dbReference type="PIRSR" id="PIRSR613273-2"/>
    </source>
</evidence>
<feature type="disulfide bond" evidence="16">
    <location>
        <begin position="514"/>
        <end position="552"/>
    </location>
</feature>
<feature type="binding site" evidence="15">
    <location>
        <position position="407"/>
    </location>
    <ligand>
        <name>Ca(2+)</name>
        <dbReference type="ChEBI" id="CHEBI:29108"/>
        <label>1</label>
    </ligand>
</feature>
<dbReference type="PROSITE" id="PS50092">
    <property type="entry name" value="TSP1"/>
    <property type="match status" value="7"/>
</dbReference>
<comment type="cofactor">
    <cofactor evidence="15">
        <name>Zn(2+)</name>
        <dbReference type="ChEBI" id="CHEBI:29105"/>
    </cofactor>
    <text evidence="15">Binds 1 zinc ion per subunit.</text>
</comment>
<dbReference type="PROSITE" id="PS50900">
    <property type="entry name" value="PLAC"/>
    <property type="match status" value="1"/>
</dbReference>
<dbReference type="Ensembl" id="ENSACLT00000081538.1">
    <property type="protein sequence ID" value="ENSACLP00000078772.1"/>
    <property type="gene ID" value="ENSACLG00000014158.2"/>
</dbReference>
<dbReference type="InterPro" id="IPR000884">
    <property type="entry name" value="TSP1_rpt"/>
</dbReference>
<keyword evidence="8" id="KW-0677">Repeat</keyword>
<accession>A0AAX7VCG1</accession>
<feature type="domain" description="PLAC" evidence="20">
    <location>
        <begin position="1549"/>
        <end position="1589"/>
    </location>
</feature>
<dbReference type="SUPFAM" id="SSF82895">
    <property type="entry name" value="TSP-1 type 1 repeat"/>
    <property type="match status" value="7"/>
</dbReference>
<comment type="caution">
    <text evidence="17">Lacks conserved residue(s) required for the propagation of feature annotation.</text>
</comment>
<keyword evidence="15" id="KW-0106">Calcium</keyword>
<feature type="disulfide bond" evidence="16">
    <location>
        <begin position="326"/>
        <end position="407"/>
    </location>
</feature>
<dbReference type="Pfam" id="PF01562">
    <property type="entry name" value="Pep_M12B_propep"/>
    <property type="match status" value="1"/>
</dbReference>
<dbReference type="InterPro" id="IPR013273">
    <property type="entry name" value="ADAMTS/ADAMTS-like"/>
</dbReference>
<dbReference type="Gene3D" id="2.60.120.830">
    <property type="match status" value="1"/>
</dbReference>
<feature type="domain" description="Peptidase M12B" evidence="19">
    <location>
        <begin position="202"/>
        <end position="412"/>
    </location>
</feature>
<evidence type="ECO:0000256" key="2">
    <source>
        <dbReference type="ARBA" id="ARBA00022525"/>
    </source>
</evidence>
<keyword evidence="7" id="KW-0732">Signal</keyword>
<keyword evidence="2" id="KW-0964">Secreted</keyword>
<keyword evidence="4" id="KW-0645">Protease</keyword>
<feature type="binding site" evidence="15">
    <location>
        <position position="410"/>
    </location>
    <ligand>
        <name>Ca(2+)</name>
        <dbReference type="ChEBI" id="CHEBI:29108"/>
        <label>1</label>
    </ligand>
</feature>
<dbReference type="GO" id="GO:0030198">
    <property type="term" value="P:extracellular matrix organization"/>
    <property type="evidence" value="ECO:0007669"/>
    <property type="project" value="InterPro"/>
</dbReference>
<feature type="compositionally biased region" description="Polar residues" evidence="18">
    <location>
        <begin position="1243"/>
        <end position="1271"/>
    </location>
</feature>
<evidence type="ECO:0000256" key="9">
    <source>
        <dbReference type="ARBA" id="ARBA00022801"/>
    </source>
</evidence>
<feature type="binding site" evidence="15 17">
    <location>
        <position position="352"/>
    </location>
    <ligand>
        <name>Zn(2+)</name>
        <dbReference type="ChEBI" id="CHEBI:29105"/>
        <note>catalytic</note>
    </ligand>
</feature>
<keyword evidence="22" id="KW-1185">Reference proteome</keyword>
<dbReference type="Gene3D" id="3.40.1620.60">
    <property type="match status" value="1"/>
</dbReference>
<dbReference type="Pfam" id="PF00090">
    <property type="entry name" value="TSP_1"/>
    <property type="match status" value="1"/>
</dbReference>
<evidence type="ECO:0000256" key="6">
    <source>
        <dbReference type="ARBA" id="ARBA00022723"/>
    </source>
</evidence>
<evidence type="ECO:0000259" key="20">
    <source>
        <dbReference type="PROSITE" id="PS50900"/>
    </source>
</evidence>
<dbReference type="Pfam" id="PF19236">
    <property type="entry name" value="ADAMTS_CR_3"/>
    <property type="match status" value="1"/>
</dbReference>
<dbReference type="Pfam" id="PF19030">
    <property type="entry name" value="TSP1_ADAMTS"/>
    <property type="match status" value="7"/>
</dbReference>
<feature type="disulfide bond" evidence="16">
    <location>
        <begin position="445"/>
        <end position="463"/>
    </location>
</feature>
<evidence type="ECO:0000256" key="16">
    <source>
        <dbReference type="PIRSR" id="PIRSR613273-3"/>
    </source>
</evidence>
<dbReference type="CDD" id="cd04273">
    <property type="entry name" value="ZnMc_ADAMTS_like"/>
    <property type="match status" value="1"/>
</dbReference>
<feature type="disulfide bond" evidence="16">
    <location>
        <begin position="365"/>
        <end position="391"/>
    </location>
</feature>
<evidence type="ECO:0000256" key="18">
    <source>
        <dbReference type="SAM" id="MobiDB-lite"/>
    </source>
</evidence>
<dbReference type="SUPFAM" id="SSF55486">
    <property type="entry name" value="Metalloproteases ('zincins'), catalytic domain"/>
    <property type="match status" value="1"/>
</dbReference>
<evidence type="ECO:0000256" key="13">
    <source>
        <dbReference type="ARBA" id="ARBA00023180"/>
    </source>
</evidence>
<dbReference type="InterPro" id="IPR001590">
    <property type="entry name" value="Peptidase_M12B"/>
</dbReference>
<sequence length="1602" mass="178500">STYVFQDDFPLYEVVHPTRLDAKGHFLSNFLSHHARRLQRREASVEPAGLDRIFYQFWHGGHNLHFNLTLNPHLLAPGFMTERRFGGLKGARIKPAGSSHCHFLGEVWDDAIVKGSAAISTCDGLTGLFKLSDEEFFIQPLETSSDETSAPQAHAIYKRHVSPPSWNYHQSFKDIERQRERWERRQQRRRRRIRQRSVSKEKWVETLVVADPKMVDYHGSKAVESYILAVMNIVAGLYRDASIGNAINIVVVRLILLEKDEDDLKITHHADNSLNSFCKWQKKLNMKGDEHPLHHDVAVLLTRKDICASVNTPCETLGLSHVAGMCQPHRSCSISEDTGLPLAFTVAHELGHNFGIQHDGSGNDCEPVGKRPFVMSPQLLYGTSLPRWSRCSRQYITRFLDRGWGWCLDDAPVKDRLSLSTVLPGVLYSAVHQCRLQYGSGSLLCDDMDNVCSTLWCTVGTTCHSKLDGAVDGTSCGEDKWCFGGQCVAVGYYPEIINGGWASWSPWSACSRTCGVGVQSAERECDNPVPRYRGKYCLGERQRYKICNTTPCLHHLPTFRDIQCSHFNSQPYKGKFYKWEAVINTVNPCELHCRPLNENFSEKMRDAVIDGTPCYEGNKKRDICINSICKNIGCDYVIDSTAVEDRCGVCNGNGSTCTTVRKTFEESEGLGYVDIGLIPEGAWDIHIEELGAAGNFLALRSDNPSKYFLNGGWTIQWNGEYKAAGTVFTYERTGQLENLTSPGPTTELLWIQLLFQEANPGVRYEYTISQNVSEKNNTPLSVFYWKYGSWTECSVTCGTGVQRQIIHCVEKTTGIVEEHFCDHLTRLDHNQTSCNKDPCPAIWWVGEWQKCSASCGSSGQTKRTVLCIQALSAEEQKALEPSNCEHIPKPESLSSCNTHIPCPADWTTGSWSKCSLSCGSGVRHRNVTCSRNTGVDCDPQKKPLAVSTCYIQECPQIVDNFGGFDWSGSGWSSKEVLNEINPIPEVKPPAKYSTTREQPRVHNDLNDIDNYVPVDDFYYDYNFINFHEDLSDDFESNGNISVSHGLSVSQEVEPTHSVKEDAHIEIAATPTATSAVPKPTAYTLETENPQNTKVNVTKDKIPQASGSTLFSNAFTMDDVNTDQTNFDTLYATTENYSRDTDRDLSTTSLPASEKSIPPPVSSLLISGNQEASTSLTGTAIIPPTQFSPADFPTHMMKPIPSKPEFTKTTGTYPTSQAPLFDVVNYDYNEIAFPPVVRSGINSDPGSSYQVSTNSGATPQHSTTSAQDSESPTPAVAFLPTVPAVLTSVQTYVHTQNTAAAYWIAGNWSLFLCVLVFFVHPASNCAAQNDSNMSYYVYEQCSTTCGLGAIWRTLTCSTGSQSDCDPAKRPAPAQRCYLRPCSTWKIGEWSKCSKNCEGGIKLREVQCFDLRDQRPLRPFHCRAMSSRPQTTMPCNLQPCLEWYTSSWGQCSEVCGGGQQQRIVTCPEEDQCDRDHEPSTIQSCNSHPCAQWLTGSWGQCSTSCGVGVQHRLIKCVDTRAETDGEVDQAQCHHEPPPESTRKCNTQECESVQPVCLHDRLTFRFCQTLRWLGRCHLPNVQAQCCKSCSHVLSGCVVQGDGHRQE</sequence>
<organism evidence="21 22">
    <name type="scientific">Astatotilapia calliptera</name>
    <name type="common">Eastern happy</name>
    <name type="synonym">Chromis callipterus</name>
    <dbReference type="NCBI Taxonomy" id="8154"/>
    <lineage>
        <taxon>Eukaryota</taxon>
        <taxon>Metazoa</taxon>
        <taxon>Chordata</taxon>
        <taxon>Craniata</taxon>
        <taxon>Vertebrata</taxon>
        <taxon>Euteleostomi</taxon>
        <taxon>Actinopterygii</taxon>
        <taxon>Neopterygii</taxon>
        <taxon>Teleostei</taxon>
        <taxon>Neoteleostei</taxon>
        <taxon>Acanthomorphata</taxon>
        <taxon>Ovalentaria</taxon>
        <taxon>Cichlomorphae</taxon>
        <taxon>Cichliformes</taxon>
        <taxon>Cichlidae</taxon>
        <taxon>African cichlids</taxon>
        <taxon>Pseudocrenilabrinae</taxon>
        <taxon>Haplochromini</taxon>
        <taxon>Astatotilapia</taxon>
    </lineage>
</organism>
<reference evidence="21" key="4">
    <citation type="submission" date="2025-09" db="UniProtKB">
        <authorList>
            <consortium name="Ensembl"/>
        </authorList>
    </citation>
    <scope>IDENTIFICATION</scope>
</reference>
<gene>
    <name evidence="21" type="primary">ADAMTS7</name>
</gene>
<dbReference type="PANTHER" id="PTHR13723">
    <property type="entry name" value="ADAMTS A DISINTEGRIN AND METALLOPROTEASE WITH THROMBOSPONDIN MOTIFS PROTEASE"/>
    <property type="match status" value="1"/>
</dbReference>
<evidence type="ECO:0000256" key="3">
    <source>
        <dbReference type="ARBA" id="ARBA00022530"/>
    </source>
</evidence>
<dbReference type="Gene3D" id="2.20.100.10">
    <property type="entry name" value="Thrombospondin type-1 (TSP1) repeat"/>
    <property type="match status" value="7"/>
</dbReference>
<evidence type="ECO:0000256" key="7">
    <source>
        <dbReference type="ARBA" id="ARBA00022729"/>
    </source>
</evidence>
<feature type="disulfide bond" evidence="16">
    <location>
        <begin position="307"/>
        <end position="314"/>
    </location>
</feature>
<keyword evidence="5" id="KW-0165">Cleavage on pair of basic residues</keyword>
<feature type="binding site" evidence="15">
    <location>
        <position position="205"/>
    </location>
    <ligand>
        <name>Ca(2+)</name>
        <dbReference type="ChEBI" id="CHEBI:29108"/>
        <label>1</label>
    </ligand>
</feature>
<dbReference type="Pfam" id="PF05986">
    <property type="entry name" value="ADAMTS_spacer1"/>
    <property type="match status" value="1"/>
</dbReference>
<dbReference type="GO" id="GO:0004222">
    <property type="term" value="F:metalloendopeptidase activity"/>
    <property type="evidence" value="ECO:0007669"/>
    <property type="project" value="InterPro"/>
</dbReference>
<reference evidence="21 22" key="1">
    <citation type="submission" date="2018-05" db="EMBL/GenBank/DDBJ databases">
        <authorList>
            <person name="Datahose"/>
        </authorList>
    </citation>
    <scope>NUCLEOTIDE SEQUENCE</scope>
</reference>
<reference evidence="22" key="2">
    <citation type="submission" date="2023-03" db="EMBL/GenBank/DDBJ databases">
        <authorList>
            <consortium name="Wellcome Sanger Institute Data Sharing"/>
        </authorList>
    </citation>
    <scope>NUCLEOTIDE SEQUENCE [LARGE SCALE GENOMIC DNA]</scope>
</reference>
<evidence type="ECO:0000256" key="8">
    <source>
        <dbReference type="ARBA" id="ARBA00022737"/>
    </source>
</evidence>
<proteinExistence type="predicted"/>
<evidence type="ECO:0000256" key="17">
    <source>
        <dbReference type="PROSITE-ProRule" id="PRU00276"/>
    </source>
</evidence>
<evidence type="ECO:0000256" key="1">
    <source>
        <dbReference type="ARBA" id="ARBA00004498"/>
    </source>
</evidence>
<feature type="region of interest" description="Disordered" evidence="18">
    <location>
        <begin position="1243"/>
        <end position="1272"/>
    </location>
</feature>
<evidence type="ECO:0000256" key="4">
    <source>
        <dbReference type="ARBA" id="ARBA00022670"/>
    </source>
</evidence>
<dbReference type="GeneTree" id="ENSGT00940000159819"/>
<keyword evidence="6 15" id="KW-0479">Metal-binding</keyword>
<dbReference type="Pfam" id="PF01421">
    <property type="entry name" value="Reprolysin"/>
    <property type="match status" value="1"/>
</dbReference>
<dbReference type="FunFam" id="2.60.120.830:FF:000001">
    <property type="entry name" value="A disintegrin and metalloproteinase with thrombospondin motifs 1"/>
    <property type="match status" value="1"/>
</dbReference>
<feature type="disulfide bond" evidence="16">
    <location>
        <begin position="525"/>
        <end position="537"/>
    </location>
</feature>
<dbReference type="InterPro" id="IPR024079">
    <property type="entry name" value="MetalloPept_cat_dom_sf"/>
</dbReference>
<dbReference type="PANTHER" id="PTHR13723:SF142">
    <property type="entry name" value="A DISINTEGRIN AND METALLOPROTEINASE WITH THROMBOSPONDIN MOTIFS 7"/>
    <property type="match status" value="1"/>
</dbReference>
<dbReference type="FunFam" id="2.20.100.10:FF:000006">
    <property type="entry name" value="A disintegrin and metalloproteinase with thrombospondin motifs 1"/>
    <property type="match status" value="1"/>
</dbReference>
<feature type="binding site" evidence="15">
    <location>
        <position position="289"/>
    </location>
    <ligand>
        <name>Ca(2+)</name>
        <dbReference type="ChEBI" id="CHEBI:29108"/>
        <label>2</label>
    </ligand>
</feature>
<feature type="disulfide bond" evidence="16">
    <location>
        <begin position="434"/>
        <end position="457"/>
    </location>
</feature>
<dbReference type="GO" id="GO:0006508">
    <property type="term" value="P:proteolysis"/>
    <property type="evidence" value="ECO:0007669"/>
    <property type="project" value="UniProtKB-KW"/>
</dbReference>
<dbReference type="GO" id="GO:0031012">
    <property type="term" value="C:extracellular matrix"/>
    <property type="evidence" value="ECO:0007669"/>
    <property type="project" value="TreeGrafter"/>
</dbReference>
<dbReference type="PROSITE" id="PS50215">
    <property type="entry name" value="ADAM_MEPRO"/>
    <property type="match status" value="1"/>
</dbReference>
<feature type="binding site" evidence="15">
    <location>
        <position position="296"/>
    </location>
    <ligand>
        <name>Ca(2+)</name>
        <dbReference type="ChEBI" id="CHEBI:29108"/>
        <label>1</label>
    </ligand>
</feature>
<evidence type="ECO:0008006" key="23">
    <source>
        <dbReference type="Google" id="ProtNLM"/>
    </source>
</evidence>
<dbReference type="InterPro" id="IPR036383">
    <property type="entry name" value="TSP1_rpt_sf"/>
</dbReference>
<dbReference type="Gene3D" id="3.40.390.10">
    <property type="entry name" value="Collagenase (Catalytic Domain)"/>
    <property type="match status" value="1"/>
</dbReference>
<feature type="disulfide bond" evidence="16">
    <location>
        <begin position="510"/>
        <end position="547"/>
    </location>
</feature>
<reference evidence="21" key="3">
    <citation type="submission" date="2025-08" db="UniProtKB">
        <authorList>
            <consortium name="Ensembl"/>
        </authorList>
    </citation>
    <scope>IDENTIFICATION</scope>
</reference>
<evidence type="ECO:0000256" key="14">
    <source>
        <dbReference type="PIRSR" id="PIRSR613273-1"/>
    </source>
</evidence>
<keyword evidence="13" id="KW-0325">Glycoprotein</keyword>
<name>A0AAX7VCG1_ASTCA</name>
<feature type="disulfide bond" evidence="16">
    <location>
        <begin position="278"/>
        <end position="332"/>
    </location>
</feature>
<keyword evidence="3" id="KW-0272">Extracellular matrix</keyword>
<feature type="binding site" evidence="15 17">
    <location>
        <position position="358"/>
    </location>
    <ligand>
        <name>Zn(2+)</name>
        <dbReference type="ChEBI" id="CHEBI:29105"/>
        <note>catalytic</note>
    </ligand>
</feature>
<evidence type="ECO:0000313" key="21">
    <source>
        <dbReference type="Ensembl" id="ENSACLP00000078772.1"/>
    </source>
</evidence>
<comment type="subcellular location">
    <subcellularLocation>
        <location evidence="1">Secreted</location>
        <location evidence="1">Extracellular space</location>
        <location evidence="1">Extracellular matrix</location>
    </subcellularLocation>
</comment>
<dbReference type="InterPro" id="IPR045371">
    <property type="entry name" value="ADAMTS_CR_3"/>
</dbReference>
<feature type="disulfide bond" evidence="16">
    <location>
        <begin position="476"/>
        <end position="487"/>
    </location>
</feature>
<dbReference type="InterPro" id="IPR010909">
    <property type="entry name" value="PLAC"/>
</dbReference>
<dbReference type="FunFam" id="2.20.100.10:FF:000005">
    <property type="entry name" value="ADAM metallopeptidase with thrombospondin type 1 motif 9"/>
    <property type="match status" value="3"/>
</dbReference>
<keyword evidence="10 15" id="KW-0862">Zinc</keyword>
<feature type="binding site" evidence="15">
    <location>
        <position position="205"/>
    </location>
    <ligand>
        <name>Ca(2+)</name>
        <dbReference type="ChEBI" id="CHEBI:29108"/>
        <label>2</label>
    </ligand>
</feature>
<dbReference type="Proteomes" id="UP000265100">
    <property type="component" value="Chromosome 1"/>
</dbReference>
<feature type="region of interest" description="Disordered" evidence="18">
    <location>
        <begin position="1137"/>
        <end position="1159"/>
    </location>
</feature>
<dbReference type="GO" id="GO:0046872">
    <property type="term" value="F:metal ion binding"/>
    <property type="evidence" value="ECO:0007669"/>
    <property type="project" value="UniProtKB-KW"/>
</dbReference>
<evidence type="ECO:0000313" key="22">
    <source>
        <dbReference type="Proteomes" id="UP000265100"/>
    </source>
</evidence>
<dbReference type="PRINTS" id="PR01857">
    <property type="entry name" value="ADAMTSFAMILY"/>
</dbReference>
<evidence type="ECO:0000256" key="5">
    <source>
        <dbReference type="ARBA" id="ARBA00022685"/>
    </source>
</evidence>
<feature type="binding site" evidence="15">
    <location>
        <position position="289"/>
    </location>
    <ligand>
        <name>Ca(2+)</name>
        <dbReference type="ChEBI" id="CHEBI:29108"/>
        <label>1</label>
    </ligand>
</feature>
<keyword evidence="12 16" id="KW-1015">Disulfide bond</keyword>
<dbReference type="InterPro" id="IPR002870">
    <property type="entry name" value="Peptidase_M12B_N"/>
</dbReference>
<dbReference type="SMART" id="SM00209">
    <property type="entry name" value="TSP1"/>
    <property type="match status" value="8"/>
</dbReference>
<feature type="binding site" evidence="15">
    <location>
        <position position="410"/>
    </location>
    <ligand>
        <name>Ca(2+)</name>
        <dbReference type="ChEBI" id="CHEBI:29108"/>
        <label>2</label>
    </ligand>
</feature>
<evidence type="ECO:0000256" key="10">
    <source>
        <dbReference type="ARBA" id="ARBA00022833"/>
    </source>
</evidence>
<feature type="binding site" evidence="15 17">
    <location>
        <position position="348"/>
    </location>
    <ligand>
        <name>Zn(2+)</name>
        <dbReference type="ChEBI" id="CHEBI:29105"/>
        <note>catalytic</note>
    </ligand>
</feature>
<evidence type="ECO:0000256" key="12">
    <source>
        <dbReference type="ARBA" id="ARBA00023157"/>
    </source>
</evidence>
<keyword evidence="9" id="KW-0378">Hydrolase</keyword>
<keyword evidence="11" id="KW-0482">Metalloprotease</keyword>
<evidence type="ECO:0000256" key="11">
    <source>
        <dbReference type="ARBA" id="ARBA00023049"/>
    </source>
</evidence>
<dbReference type="InterPro" id="IPR050439">
    <property type="entry name" value="ADAMTS_ADAMTS-like"/>
</dbReference>
<evidence type="ECO:0000259" key="19">
    <source>
        <dbReference type="PROSITE" id="PS50215"/>
    </source>
</evidence>
<feature type="disulfide bond" evidence="16">
    <location>
        <begin position="452"/>
        <end position="482"/>
    </location>
</feature>
<dbReference type="InterPro" id="IPR010294">
    <property type="entry name" value="ADAMTS_spacer1"/>
</dbReference>
<dbReference type="FunFam" id="3.40.390.10:FF:000001">
    <property type="entry name" value="A disintegrin and metalloproteinase with thrombospondin motifs 1"/>
    <property type="match status" value="1"/>
</dbReference>
<feature type="active site" evidence="14 17">
    <location>
        <position position="349"/>
    </location>
</feature>
<protein>
    <recommendedName>
        <fullName evidence="23">ADAM metallopeptidase with thrombospondin type 1 motif 7</fullName>
    </recommendedName>
</protein>
<dbReference type="InterPro" id="IPR041645">
    <property type="entry name" value="ADAMTS_CR_2"/>
</dbReference>